<dbReference type="PANTHER" id="PTHR33168">
    <property type="entry name" value="STRESS INDUCED PROTEIN-RELATED"/>
    <property type="match status" value="1"/>
</dbReference>
<dbReference type="Proteomes" id="UP000596661">
    <property type="component" value="Chromosome 1"/>
</dbReference>
<dbReference type="EMBL" id="UZAU01000078">
    <property type="status" value="NOT_ANNOTATED_CDS"/>
    <property type="molecule type" value="Genomic_DNA"/>
</dbReference>
<evidence type="ECO:0000256" key="1">
    <source>
        <dbReference type="SAM" id="MobiDB-lite"/>
    </source>
</evidence>
<name>A0A803QWM3_CANSA</name>
<sequence>MGEEHAKSSMCGGTGIPHQVLGNQHYRCWNLIQRWMSRRHNNQPQYHHHHHHHHQSSDFSYDLSSYALNFEDDSSRDDDEFHLRDFSSRLPASPTPPPPSFSAAKCASDSSSFGRGLIVGF</sequence>
<accession>A0A803QWM3</accession>
<dbReference type="Gramene" id="novel_model_2301_5bd9a17a">
    <property type="protein sequence ID" value="cds.novel_model_2301_5bd9a17a"/>
    <property type="gene ID" value="novel_gene_1219_5bd9a17a"/>
</dbReference>
<evidence type="ECO:0000313" key="2">
    <source>
        <dbReference type="EnsemblPlants" id="cds.novel_model_2301_5bd9a17a"/>
    </source>
</evidence>
<keyword evidence="3" id="KW-1185">Reference proteome</keyword>
<evidence type="ECO:0000313" key="3">
    <source>
        <dbReference type="Proteomes" id="UP000596661"/>
    </source>
</evidence>
<dbReference type="EnsemblPlants" id="novel_model_2301_5bd9a17a">
    <property type="protein sequence ID" value="cds.novel_model_2301_5bd9a17a"/>
    <property type="gene ID" value="novel_gene_1219_5bd9a17a"/>
</dbReference>
<proteinExistence type="predicted"/>
<reference evidence="2" key="2">
    <citation type="submission" date="2021-03" db="UniProtKB">
        <authorList>
            <consortium name="EnsemblPlants"/>
        </authorList>
    </citation>
    <scope>IDENTIFICATION</scope>
</reference>
<protein>
    <submittedName>
        <fullName evidence="2">Uncharacterized protein</fullName>
    </submittedName>
</protein>
<dbReference type="AlphaFoldDB" id="A0A803QWM3"/>
<feature type="region of interest" description="Disordered" evidence="1">
    <location>
        <begin position="81"/>
        <end position="111"/>
    </location>
</feature>
<organism evidence="2 3">
    <name type="scientific">Cannabis sativa</name>
    <name type="common">Hemp</name>
    <name type="synonym">Marijuana</name>
    <dbReference type="NCBI Taxonomy" id="3483"/>
    <lineage>
        <taxon>Eukaryota</taxon>
        <taxon>Viridiplantae</taxon>
        <taxon>Streptophyta</taxon>
        <taxon>Embryophyta</taxon>
        <taxon>Tracheophyta</taxon>
        <taxon>Spermatophyta</taxon>
        <taxon>Magnoliopsida</taxon>
        <taxon>eudicotyledons</taxon>
        <taxon>Gunneridae</taxon>
        <taxon>Pentapetalae</taxon>
        <taxon>rosids</taxon>
        <taxon>fabids</taxon>
        <taxon>Rosales</taxon>
        <taxon>Cannabaceae</taxon>
        <taxon>Cannabis</taxon>
    </lineage>
</organism>
<reference evidence="2" key="1">
    <citation type="submission" date="2018-11" db="EMBL/GenBank/DDBJ databases">
        <authorList>
            <person name="Grassa J C."/>
        </authorList>
    </citation>
    <scope>NUCLEOTIDE SEQUENCE [LARGE SCALE GENOMIC DNA]</scope>
</reference>